<dbReference type="Proteomes" id="UP000292957">
    <property type="component" value="Unassembled WGS sequence"/>
</dbReference>
<sequence>MKLDINPNKIIAIVAFAPHAAVFPSLPNIHKSAGTMASRKGCCSQSCEGAACACLSRQNHALET</sequence>
<proteinExistence type="predicted"/>
<accession>A0A4Q9M9X9</accession>
<reference evidence="1" key="1">
    <citation type="submission" date="2019-01" db="EMBL/GenBank/DDBJ databases">
        <title>Draft genome sequences of three monokaryotic isolates of the white-rot basidiomycete fungus Dichomitus squalens.</title>
        <authorList>
            <consortium name="DOE Joint Genome Institute"/>
            <person name="Lopez S.C."/>
            <person name="Andreopoulos B."/>
            <person name="Pangilinan J."/>
            <person name="Lipzen A."/>
            <person name="Riley R."/>
            <person name="Ahrendt S."/>
            <person name="Ng V."/>
            <person name="Barry K."/>
            <person name="Daum C."/>
            <person name="Grigoriev I.V."/>
            <person name="Hilden K.S."/>
            <person name="Makela M.R."/>
            <person name="de Vries R.P."/>
        </authorList>
    </citation>
    <scope>NUCLEOTIDE SEQUENCE [LARGE SCALE GENOMIC DNA]</scope>
    <source>
        <strain evidence="1">OM18370.1</strain>
    </source>
</reference>
<name>A0A4Q9M9X9_9APHY</name>
<gene>
    <name evidence="1" type="ORF">BD311DRAFT_767383</name>
</gene>
<dbReference type="EMBL" id="ML143490">
    <property type="protein sequence ID" value="TBU23964.1"/>
    <property type="molecule type" value="Genomic_DNA"/>
</dbReference>
<evidence type="ECO:0000313" key="1">
    <source>
        <dbReference type="EMBL" id="TBU23964.1"/>
    </source>
</evidence>
<organism evidence="1">
    <name type="scientific">Dichomitus squalens</name>
    <dbReference type="NCBI Taxonomy" id="114155"/>
    <lineage>
        <taxon>Eukaryota</taxon>
        <taxon>Fungi</taxon>
        <taxon>Dikarya</taxon>
        <taxon>Basidiomycota</taxon>
        <taxon>Agaricomycotina</taxon>
        <taxon>Agaricomycetes</taxon>
        <taxon>Polyporales</taxon>
        <taxon>Polyporaceae</taxon>
        <taxon>Dichomitus</taxon>
    </lineage>
</organism>
<protein>
    <submittedName>
        <fullName evidence="1">Uncharacterized protein</fullName>
    </submittedName>
</protein>
<dbReference type="AlphaFoldDB" id="A0A4Q9M9X9"/>